<name>A0A843VXM3_COLES</name>
<gene>
    <name evidence="1" type="ORF">Taro_033342</name>
</gene>
<keyword evidence="2" id="KW-1185">Reference proteome</keyword>
<reference evidence="1" key="1">
    <citation type="submission" date="2017-07" db="EMBL/GenBank/DDBJ databases">
        <title>Taro Niue Genome Assembly and Annotation.</title>
        <authorList>
            <person name="Atibalentja N."/>
            <person name="Keating K."/>
            <person name="Fields C.J."/>
        </authorList>
    </citation>
    <scope>NUCLEOTIDE SEQUENCE</scope>
    <source>
        <strain evidence="1">Niue_2</strain>
        <tissue evidence="1">Leaf</tissue>
    </source>
</reference>
<sequence>MFRHSWYQSKKFLKWQIEEIGVVEVMIRRRVLSPQAGRGRGAPQQRGRGRVMAITRAQAEASNIIEGGDTTMCRVPNRCRFLKNPSRKNSHTFCSAGGGAVEGFSGDFGWRARFSARFCCKELVWSVRITGEASYCVFFAKFPTEPVTREAHTYSHRRGRGGRFTTVVQFGAAS</sequence>
<organism evidence="1 2">
    <name type="scientific">Colocasia esculenta</name>
    <name type="common">Wild taro</name>
    <name type="synonym">Arum esculentum</name>
    <dbReference type="NCBI Taxonomy" id="4460"/>
    <lineage>
        <taxon>Eukaryota</taxon>
        <taxon>Viridiplantae</taxon>
        <taxon>Streptophyta</taxon>
        <taxon>Embryophyta</taxon>
        <taxon>Tracheophyta</taxon>
        <taxon>Spermatophyta</taxon>
        <taxon>Magnoliopsida</taxon>
        <taxon>Liliopsida</taxon>
        <taxon>Araceae</taxon>
        <taxon>Aroideae</taxon>
        <taxon>Colocasieae</taxon>
        <taxon>Colocasia</taxon>
    </lineage>
</organism>
<accession>A0A843VXM3</accession>
<dbReference type="Proteomes" id="UP000652761">
    <property type="component" value="Unassembled WGS sequence"/>
</dbReference>
<dbReference type="EMBL" id="NMUH01002540">
    <property type="protein sequence ID" value="MQM00606.1"/>
    <property type="molecule type" value="Genomic_DNA"/>
</dbReference>
<comment type="caution">
    <text evidence="1">The sequence shown here is derived from an EMBL/GenBank/DDBJ whole genome shotgun (WGS) entry which is preliminary data.</text>
</comment>
<protein>
    <submittedName>
        <fullName evidence="1">Uncharacterized protein</fullName>
    </submittedName>
</protein>
<dbReference type="AlphaFoldDB" id="A0A843VXM3"/>
<evidence type="ECO:0000313" key="1">
    <source>
        <dbReference type="EMBL" id="MQM00606.1"/>
    </source>
</evidence>
<proteinExistence type="predicted"/>
<evidence type="ECO:0000313" key="2">
    <source>
        <dbReference type="Proteomes" id="UP000652761"/>
    </source>
</evidence>